<protein>
    <recommendedName>
        <fullName evidence="7 15">Fructose-1,6-bisphosphate aldolase/phosphatase</fullName>
        <shortName evidence="15">FBP A/P</shortName>
        <shortName evidence="15">FBP aldolase/phosphatase</shortName>
        <ecNumber evidence="6 15">3.1.3.11</ecNumber>
        <ecNumber evidence="15">4.1.2.13</ecNumber>
    </recommendedName>
</protein>
<feature type="binding site" evidence="15">
    <location>
        <position position="237"/>
    </location>
    <ligand>
        <name>Mg(2+)</name>
        <dbReference type="ChEBI" id="CHEBI:18420"/>
        <label>3</label>
    </ligand>
</feature>
<evidence type="ECO:0000313" key="17">
    <source>
        <dbReference type="Proteomes" id="UP000000346"/>
    </source>
</evidence>
<evidence type="ECO:0000256" key="7">
    <source>
        <dbReference type="ARBA" id="ARBA00018635"/>
    </source>
</evidence>
<dbReference type="KEGG" id="asc:ASAC_1229"/>
<evidence type="ECO:0000313" key="16">
    <source>
        <dbReference type="EMBL" id="ADL19634.1"/>
    </source>
</evidence>
<keyword evidence="9 15" id="KW-0479">Metal-binding</keyword>
<dbReference type="Proteomes" id="UP000000346">
    <property type="component" value="Chromosome"/>
</dbReference>
<keyword evidence="14 15" id="KW-0119">Carbohydrate metabolism</keyword>
<feature type="binding site" evidence="15">
    <location>
        <position position="23"/>
    </location>
    <ligand>
        <name>Mg(2+)</name>
        <dbReference type="ChEBI" id="CHEBI:18420"/>
        <label>1</label>
    </ligand>
</feature>
<feature type="active site" description="Proton acceptor; for FBP phosphatase activity" evidence="15">
    <location>
        <position position="16"/>
    </location>
</feature>
<feature type="binding site" evidence="15">
    <location>
        <position position="58"/>
    </location>
    <ligand>
        <name>Mg(2+)</name>
        <dbReference type="ChEBI" id="CHEBI:18420"/>
        <label>2</label>
    </ligand>
</feature>
<dbReference type="GO" id="GO:0006094">
    <property type="term" value="P:gluconeogenesis"/>
    <property type="evidence" value="ECO:0007669"/>
    <property type="project" value="UniProtKB-UniRule"/>
</dbReference>
<keyword evidence="13 15" id="KW-0704">Schiff base</keyword>
<dbReference type="EMBL" id="CP001742">
    <property type="protein sequence ID" value="ADL19634.1"/>
    <property type="molecule type" value="Genomic_DNA"/>
</dbReference>
<evidence type="ECO:0000256" key="15">
    <source>
        <dbReference type="HAMAP-Rule" id="MF_02067"/>
    </source>
</evidence>
<dbReference type="InterPro" id="IPR036076">
    <property type="entry name" value="FBPase_V_sf"/>
</dbReference>
<evidence type="ECO:0000256" key="13">
    <source>
        <dbReference type="ARBA" id="ARBA00023270"/>
    </source>
</evidence>
<dbReference type="PANTHER" id="PTHR38341">
    <property type="entry name" value="FRUCTOSE-1,6-BISPHOSPHATE ALDOLASE/PHOSPHATASE"/>
    <property type="match status" value="1"/>
</dbReference>
<feature type="binding site" description="in other chain" evidence="15">
    <location>
        <begin position="108"/>
        <end position="109"/>
    </location>
    <ligand>
        <name>beta-D-fructose 1,6-bisphosphate</name>
        <dbReference type="ChEBI" id="CHEBI:32966"/>
        <note>ligand shared between dimeric partners</note>
    </ligand>
</feature>
<evidence type="ECO:0000256" key="3">
    <source>
        <dbReference type="ARBA" id="ARBA00004742"/>
    </source>
</evidence>
<comment type="cofactor">
    <cofactor evidence="2 15">
        <name>Mg(2+)</name>
        <dbReference type="ChEBI" id="CHEBI:18420"/>
    </cofactor>
</comment>
<feature type="binding site" description="in other chain" evidence="15">
    <location>
        <position position="351"/>
    </location>
    <ligand>
        <name>beta-D-fructose 1,6-bisphosphate</name>
        <dbReference type="ChEBI" id="CHEBI:32966"/>
        <note>ligand shared between dimeric partners</note>
    </ligand>
</feature>
<feature type="binding site" description="in other chain" evidence="15">
    <location>
        <position position="137"/>
    </location>
    <ligand>
        <name>beta-D-fructose 1,6-bisphosphate</name>
        <dbReference type="ChEBI" id="CHEBI:32966"/>
        <note>ligand shared between dimeric partners</note>
    </ligand>
</feature>
<dbReference type="InParanoid" id="D9Q2U6"/>
<dbReference type="STRING" id="666510.ASAC_1229"/>
<feature type="binding site" description="in other chain" evidence="15">
    <location>
        <position position="290"/>
    </location>
    <ligand>
        <name>beta-D-fructose 1,6-bisphosphate</name>
        <dbReference type="ChEBI" id="CHEBI:32966"/>
        <note>ligand shared between dimeric partners</note>
    </ligand>
</feature>
<evidence type="ECO:0000256" key="1">
    <source>
        <dbReference type="ARBA" id="ARBA00001273"/>
    </source>
</evidence>
<feature type="binding site" evidence="15">
    <location>
        <position position="57"/>
    </location>
    <ligand>
        <name>Mg(2+)</name>
        <dbReference type="ChEBI" id="CHEBI:18420"/>
        <label>2</label>
    </ligand>
</feature>
<comment type="similarity">
    <text evidence="4 15">Belongs to the FBP aldolase/phosphatase family.</text>
</comment>
<comment type="function">
    <text evidence="15">Catalyzes two subsequent steps in gluconeogenesis: the aldol condensation of dihydroxyacetone phosphate (DHAP) and glyceraldehyde-3-phosphate (GA3P) to fructose-1,6-bisphosphate (FBP), and the dephosphorylation of FBP to fructose-6-phosphate (F6P).</text>
</comment>
<feature type="binding site" description="in other chain" evidence="15">
    <location>
        <position position="95"/>
    </location>
    <ligand>
        <name>beta-D-fructose 1,6-bisphosphate</name>
        <dbReference type="ChEBI" id="CHEBI:32966"/>
        <note>ligand shared between dimeric partners</note>
    </ligand>
</feature>
<evidence type="ECO:0000256" key="14">
    <source>
        <dbReference type="ARBA" id="ARBA00023277"/>
    </source>
</evidence>
<feature type="binding site" evidence="15">
    <location>
        <position position="23"/>
    </location>
    <ligand>
        <name>dihydroxyacetone phosphate</name>
        <dbReference type="ChEBI" id="CHEBI:57642"/>
    </ligand>
</feature>
<dbReference type="Pfam" id="PF01950">
    <property type="entry name" value="FBPase_3"/>
    <property type="match status" value="1"/>
</dbReference>
<feature type="binding site" evidence="15">
    <location>
        <position position="136"/>
    </location>
    <ligand>
        <name>Mg(2+)</name>
        <dbReference type="ChEBI" id="CHEBI:18420"/>
        <label>2</label>
    </ligand>
</feature>
<dbReference type="HAMAP" id="MF_02067">
    <property type="entry name" value="FBP_aldolase_phosphatase"/>
    <property type="match status" value="1"/>
</dbReference>
<comment type="catalytic activity">
    <reaction evidence="1 15">
        <text>beta-D-fructose 1,6-bisphosphate + H2O = beta-D-fructose 6-phosphate + phosphate</text>
        <dbReference type="Rhea" id="RHEA:11064"/>
        <dbReference type="ChEBI" id="CHEBI:15377"/>
        <dbReference type="ChEBI" id="CHEBI:32966"/>
        <dbReference type="ChEBI" id="CHEBI:43474"/>
        <dbReference type="ChEBI" id="CHEBI:57634"/>
        <dbReference type="EC" id="3.1.3.11"/>
    </reaction>
</comment>
<dbReference type="GO" id="GO:0000287">
    <property type="term" value="F:magnesium ion binding"/>
    <property type="evidence" value="ECO:0007669"/>
    <property type="project" value="UniProtKB-UniRule"/>
</dbReference>
<evidence type="ECO:0000256" key="11">
    <source>
        <dbReference type="ARBA" id="ARBA00022842"/>
    </source>
</evidence>
<feature type="binding site" evidence="15">
    <location>
        <position position="16"/>
    </location>
    <ligand>
        <name>Mg(2+)</name>
        <dbReference type="ChEBI" id="CHEBI:18420"/>
        <label>1</label>
    </ligand>
</feature>
<dbReference type="GO" id="GO:0042132">
    <property type="term" value="F:fructose 1,6-bisphosphate 1-phosphatase activity"/>
    <property type="evidence" value="ECO:0007669"/>
    <property type="project" value="UniProtKB-UniRule"/>
</dbReference>
<keyword evidence="17" id="KW-1185">Reference proteome</keyword>
<feature type="binding site" evidence="15">
    <location>
        <begin position="245"/>
        <end position="246"/>
    </location>
    <ligand>
        <name>beta-D-fructose 1,6-bisphosphate</name>
        <dbReference type="ChEBI" id="CHEBI:32966"/>
        <note>ligand shared between dimeric partners</note>
    </ligand>
</feature>
<feature type="active site" description="Proton donor/acceptor; for FBP aldolase activity" evidence="15">
    <location>
        <position position="232"/>
    </location>
</feature>
<dbReference type="FunCoup" id="D9Q2U6">
    <property type="interactions" value="75"/>
</dbReference>
<feature type="binding site" evidence="15">
    <location>
        <position position="57"/>
    </location>
    <ligand>
        <name>Mg(2+)</name>
        <dbReference type="ChEBI" id="CHEBI:18420"/>
        <label>1</label>
    </ligand>
</feature>
<dbReference type="AlphaFoldDB" id="D9Q2U6"/>
<evidence type="ECO:0000256" key="4">
    <source>
        <dbReference type="ARBA" id="ARBA00010693"/>
    </source>
</evidence>
<comment type="catalytic activity">
    <reaction evidence="15">
        <text>beta-D-fructose 1,6-bisphosphate = D-glyceraldehyde 3-phosphate + dihydroxyacetone phosphate</text>
        <dbReference type="Rhea" id="RHEA:14729"/>
        <dbReference type="ChEBI" id="CHEBI:32966"/>
        <dbReference type="ChEBI" id="CHEBI:57642"/>
        <dbReference type="ChEBI" id="CHEBI:59776"/>
        <dbReference type="EC" id="4.1.2.13"/>
    </reaction>
</comment>
<feature type="binding site" description="in other chain" evidence="15">
    <location>
        <position position="269"/>
    </location>
    <ligand>
        <name>beta-D-fructose 1,6-bisphosphate</name>
        <dbReference type="ChEBI" id="CHEBI:32966"/>
        <note>ligand shared between dimeric partners</note>
    </ligand>
</feature>
<feature type="binding site" description="in other chain" evidence="15">
    <location>
        <position position="23"/>
    </location>
    <ligand>
        <name>beta-D-fructose 1,6-bisphosphate</name>
        <dbReference type="ChEBI" id="CHEBI:32966"/>
        <note>ligand shared between dimeric partners</note>
    </ligand>
</feature>
<dbReference type="PANTHER" id="PTHR38341:SF1">
    <property type="entry name" value="FRUCTOSE-1,6-BISPHOSPHATE ALDOLASE_PHOSPHATASE"/>
    <property type="match status" value="1"/>
</dbReference>
<organism evidence="16 17">
    <name type="scientific">Acidilobus saccharovorans (strain DSM 16705 / JCM 18335 / VKM B-2471 / 345-15)</name>
    <dbReference type="NCBI Taxonomy" id="666510"/>
    <lineage>
        <taxon>Archaea</taxon>
        <taxon>Thermoproteota</taxon>
        <taxon>Thermoprotei</taxon>
        <taxon>Acidilobales</taxon>
        <taxon>Acidilobaceae</taxon>
        <taxon>Acidilobus</taxon>
    </lineage>
</organism>
<evidence type="ECO:0000256" key="6">
    <source>
        <dbReference type="ARBA" id="ARBA00013093"/>
    </source>
</evidence>
<dbReference type="GO" id="GO:0004332">
    <property type="term" value="F:fructose-bisphosphate aldolase activity"/>
    <property type="evidence" value="ECO:0007669"/>
    <property type="project" value="UniProtKB-UniRule"/>
</dbReference>
<dbReference type="SUPFAM" id="SSF111249">
    <property type="entry name" value="Sulfolobus fructose-1,6-bisphosphatase-like"/>
    <property type="match status" value="1"/>
</dbReference>
<evidence type="ECO:0000256" key="5">
    <source>
        <dbReference type="ARBA" id="ARBA00011820"/>
    </source>
</evidence>
<dbReference type="EC" id="4.1.2.13" evidence="15"/>
<evidence type="ECO:0000256" key="12">
    <source>
        <dbReference type="ARBA" id="ARBA00023239"/>
    </source>
</evidence>
<feature type="binding site" evidence="15">
    <location>
        <position position="237"/>
    </location>
    <ligand>
        <name>Mg(2+)</name>
        <dbReference type="ChEBI" id="CHEBI:18420"/>
        <label>2</label>
    </ligand>
</feature>
<comment type="pathway">
    <text evidence="3 15">Carbohydrate biosynthesis; gluconeogenesis.</text>
</comment>
<feature type="active site" description="Schiff-base intermediate with DHAP; for FBP aldolase activity" evidence="15">
    <location>
        <position position="235"/>
    </location>
</feature>
<feature type="binding site" evidence="15">
    <location>
        <position position="269"/>
    </location>
    <ligand>
        <name>dihydroxyacetone phosphate</name>
        <dbReference type="ChEBI" id="CHEBI:57642"/>
    </ligand>
</feature>
<dbReference type="UniPathway" id="UPA00138"/>
<feature type="binding site" evidence="15">
    <location>
        <position position="236"/>
    </location>
    <ligand>
        <name>Mg(2+)</name>
        <dbReference type="ChEBI" id="CHEBI:18420"/>
        <label>4</label>
    </ligand>
</feature>
<evidence type="ECO:0000256" key="10">
    <source>
        <dbReference type="ARBA" id="ARBA00022801"/>
    </source>
</evidence>
<proteinExistence type="inferred from homology"/>
<keyword evidence="8 15" id="KW-0312">Gluconeogenesis</keyword>
<keyword evidence="10 15" id="KW-0378">Hydrolase</keyword>
<accession>D9Q2U6</accession>
<evidence type="ECO:0000256" key="2">
    <source>
        <dbReference type="ARBA" id="ARBA00001946"/>
    </source>
</evidence>
<dbReference type="EC" id="3.1.3.11" evidence="6 15"/>
<feature type="binding site" evidence="15">
    <location>
        <position position="290"/>
    </location>
    <ligand>
        <name>dihydroxyacetone phosphate</name>
        <dbReference type="ChEBI" id="CHEBI:57642"/>
    </ligand>
</feature>
<dbReference type="PIRSF" id="PIRSF015647">
    <property type="entry name" value="FBPtase_archl"/>
    <property type="match status" value="1"/>
</dbReference>
<sequence length="383" mass="42025">MSSGGTKTTLSVIKADIGSIAGHHKAHPDTLLAASRVLAEGKKKGIIADFYVTAIGDDIQLIMTHFRGVNDPQVHELAWSAFKEATSVAKDLGLYAAGQDLLSDTFSGNVRGLGPGVAELEFNERPSEPVAIFMADKTEPSAFNLPLYKIFADPFNTAGLVIDPKMHSGFVFTVLDLYEGKAVDLSTPEELYDLLALIGTTSRYVIKYVHRKDGEPAAVVSSERLNLIAGKYIGKDDPVMIVRLQSGFPALGEALEAFSFPHLVAGWMRGSHFGPLMPVGLKDAKMTRFDGPPRVLGLGFNIKAGRLVGPTDLFDDVAFDEVRRQAAEIADYMRRHGPFMPHRLGPEEMEYTTLPDVLKRLEGRFRPFDLGYRPIVKHEDLLE</sequence>
<comment type="domain">
    <text evidence="15">Consists of a single catalytic domain, but remodels its active-site architecture via a large structural change to exhibit dual activities.</text>
</comment>
<dbReference type="HOGENOM" id="CLU_041630_0_0_2"/>
<feature type="binding site" evidence="15">
    <location>
        <position position="235"/>
    </location>
    <ligand>
        <name>Mg(2+)</name>
        <dbReference type="ChEBI" id="CHEBI:18420"/>
        <label>3</label>
    </ligand>
</feature>
<dbReference type="eggNOG" id="arCOG04180">
    <property type="taxonomic scope" value="Archaea"/>
</dbReference>
<dbReference type="InterPro" id="IPR002803">
    <property type="entry name" value="FBPase_V"/>
</dbReference>
<keyword evidence="12 15" id="KW-0456">Lyase</keyword>
<gene>
    <name evidence="15" type="primary">fbp</name>
    <name evidence="16" type="ordered locus">ASAC_1229</name>
</gene>
<feature type="binding site" evidence="15">
    <location>
        <position position="99"/>
    </location>
    <ligand>
        <name>Mg(2+)</name>
        <dbReference type="ChEBI" id="CHEBI:18420"/>
        <label>1</label>
    </ligand>
</feature>
<evidence type="ECO:0000256" key="9">
    <source>
        <dbReference type="ARBA" id="ARBA00022723"/>
    </source>
</evidence>
<feature type="binding site" evidence="15">
    <location>
        <position position="137"/>
    </location>
    <ligand>
        <name>dihydroxyacetone phosphate</name>
        <dbReference type="ChEBI" id="CHEBI:57642"/>
    </ligand>
</feature>
<evidence type="ECO:0000256" key="8">
    <source>
        <dbReference type="ARBA" id="ARBA00022432"/>
    </source>
</evidence>
<feature type="binding site" evidence="15">
    <location>
        <position position="236"/>
    </location>
    <ligand>
        <name>Mg(2+)</name>
        <dbReference type="ChEBI" id="CHEBI:18420"/>
        <label>3</label>
    </ligand>
</feature>
<dbReference type="NCBIfam" id="NF041126">
    <property type="entry name" value="FBP_aldo_phos"/>
    <property type="match status" value="1"/>
</dbReference>
<comment type="subunit">
    <text evidence="5 15">Homooctamer; dimer of tetramers.</text>
</comment>
<keyword evidence="11 15" id="KW-0460">Magnesium</keyword>
<name>D9Q2U6_ACIS3</name>
<reference evidence="16 17" key="1">
    <citation type="journal article" date="2010" name="Appl. Environ. Microbiol.">
        <title>The genome sequence of the crenarchaeon Acidilobus saccharovorans supports a new order, Acidilobales, and suggests an important ecological role in terrestrial acidic hot springs.</title>
        <authorList>
            <person name="Mardanov A.V."/>
            <person name="Svetlitchnyi V.A."/>
            <person name="Beletsky A.V."/>
            <person name="Prokofeva M.I."/>
            <person name="Bonch-Osmolovskaya E.A."/>
            <person name="Ravin N.V."/>
            <person name="Skryabin K.G."/>
        </authorList>
    </citation>
    <scope>NUCLEOTIDE SEQUENCE [LARGE SCALE GENOMIC DNA]</scope>
    <source>
        <strain evidence="17">DSM 16705 / JCM 18335 / VKM B-2471 / 345-15</strain>
    </source>
</reference>